<feature type="region of interest" description="Disordered" evidence="1">
    <location>
        <begin position="74"/>
        <end position="107"/>
    </location>
</feature>
<keyword evidence="3" id="KW-1185">Reference proteome</keyword>
<evidence type="ECO:0000313" key="2">
    <source>
        <dbReference type="EMBL" id="GFU08135.1"/>
    </source>
</evidence>
<dbReference type="EMBL" id="BMAW01028585">
    <property type="protein sequence ID" value="GFU08135.1"/>
    <property type="molecule type" value="Genomic_DNA"/>
</dbReference>
<evidence type="ECO:0000256" key="1">
    <source>
        <dbReference type="SAM" id="MobiDB-lite"/>
    </source>
</evidence>
<dbReference type="AlphaFoldDB" id="A0A8X6QAM0"/>
<proteinExistence type="predicted"/>
<sequence length="107" mass="12522">MPANTIHEFAFHQKRIECNIEVAEIIPLQMGESFAEQFWMREKVSVDFVAKPGPLSEAPPLHLRCHRLRKEGEMSHSWEMKNGGNRRKDRGGTKKEKCCYLGKRNRR</sequence>
<gene>
    <name evidence="2" type="ORF">NPIL_145991</name>
</gene>
<comment type="caution">
    <text evidence="2">The sequence shown here is derived from an EMBL/GenBank/DDBJ whole genome shotgun (WGS) entry which is preliminary data.</text>
</comment>
<organism evidence="2 3">
    <name type="scientific">Nephila pilipes</name>
    <name type="common">Giant wood spider</name>
    <name type="synonym">Nephila maculata</name>
    <dbReference type="NCBI Taxonomy" id="299642"/>
    <lineage>
        <taxon>Eukaryota</taxon>
        <taxon>Metazoa</taxon>
        <taxon>Ecdysozoa</taxon>
        <taxon>Arthropoda</taxon>
        <taxon>Chelicerata</taxon>
        <taxon>Arachnida</taxon>
        <taxon>Araneae</taxon>
        <taxon>Araneomorphae</taxon>
        <taxon>Entelegynae</taxon>
        <taxon>Araneoidea</taxon>
        <taxon>Nephilidae</taxon>
        <taxon>Nephila</taxon>
    </lineage>
</organism>
<dbReference type="Proteomes" id="UP000887013">
    <property type="component" value="Unassembled WGS sequence"/>
</dbReference>
<reference evidence="2" key="1">
    <citation type="submission" date="2020-08" db="EMBL/GenBank/DDBJ databases">
        <title>Multicomponent nature underlies the extraordinary mechanical properties of spider dragline silk.</title>
        <authorList>
            <person name="Kono N."/>
            <person name="Nakamura H."/>
            <person name="Mori M."/>
            <person name="Yoshida Y."/>
            <person name="Ohtoshi R."/>
            <person name="Malay A.D."/>
            <person name="Moran D.A.P."/>
            <person name="Tomita M."/>
            <person name="Numata K."/>
            <person name="Arakawa K."/>
        </authorList>
    </citation>
    <scope>NUCLEOTIDE SEQUENCE</scope>
</reference>
<name>A0A8X6QAM0_NEPPI</name>
<accession>A0A8X6QAM0</accession>
<evidence type="ECO:0000313" key="3">
    <source>
        <dbReference type="Proteomes" id="UP000887013"/>
    </source>
</evidence>
<protein>
    <submittedName>
        <fullName evidence="2">Uncharacterized protein</fullName>
    </submittedName>
</protein>